<dbReference type="SMART" id="SM00822">
    <property type="entry name" value="PKS_KR"/>
    <property type="match status" value="1"/>
</dbReference>
<dbReference type="GO" id="GO:0016616">
    <property type="term" value="F:oxidoreductase activity, acting on the CH-OH group of donors, NAD or NADP as acceptor"/>
    <property type="evidence" value="ECO:0007669"/>
    <property type="project" value="TreeGrafter"/>
</dbReference>
<dbReference type="Gene3D" id="3.40.50.720">
    <property type="entry name" value="NAD(P)-binding Rossmann-like Domain"/>
    <property type="match status" value="1"/>
</dbReference>
<comment type="caution">
    <text evidence="5">The sequence shown here is derived from an EMBL/GenBank/DDBJ whole genome shotgun (WGS) entry which is preliminary data.</text>
</comment>
<proteinExistence type="inferred from homology"/>
<dbReference type="EMBL" id="VITT01000043">
    <property type="protein sequence ID" value="TWB46818.1"/>
    <property type="molecule type" value="Genomic_DNA"/>
</dbReference>
<dbReference type="OrthoDB" id="7255009at2"/>
<evidence type="ECO:0000256" key="3">
    <source>
        <dbReference type="RuleBase" id="RU000363"/>
    </source>
</evidence>
<feature type="domain" description="Ketoreductase" evidence="4">
    <location>
        <begin position="7"/>
        <end position="186"/>
    </location>
</feature>
<evidence type="ECO:0000313" key="5">
    <source>
        <dbReference type="EMBL" id="TWB46818.1"/>
    </source>
</evidence>
<evidence type="ECO:0000256" key="1">
    <source>
        <dbReference type="ARBA" id="ARBA00006484"/>
    </source>
</evidence>
<evidence type="ECO:0000313" key="6">
    <source>
        <dbReference type="Proteomes" id="UP000318050"/>
    </source>
</evidence>
<dbReference type="PRINTS" id="PR00081">
    <property type="entry name" value="GDHRDH"/>
</dbReference>
<dbReference type="PRINTS" id="PR00080">
    <property type="entry name" value="SDRFAMILY"/>
</dbReference>
<comment type="similarity">
    <text evidence="1 3">Belongs to the short-chain dehydrogenases/reductases (SDR) family.</text>
</comment>
<evidence type="ECO:0000256" key="2">
    <source>
        <dbReference type="ARBA" id="ARBA00023002"/>
    </source>
</evidence>
<dbReference type="InterPro" id="IPR057326">
    <property type="entry name" value="KR_dom"/>
</dbReference>
<name>A0A560HJZ3_9PROT</name>
<dbReference type="PANTHER" id="PTHR42760">
    <property type="entry name" value="SHORT-CHAIN DEHYDROGENASES/REDUCTASES FAMILY MEMBER"/>
    <property type="match status" value="1"/>
</dbReference>
<accession>A0A560HJZ3</accession>
<dbReference type="InterPro" id="IPR002347">
    <property type="entry name" value="SDR_fam"/>
</dbReference>
<sequence>MNRLHGKNILITGASSGIGRHFAKALCVQGATVIAAARRMSALDELAAEASGSGRILPLELDVTNVAGIDAAIAEAERKAGPLDVLVNNAGIAPVRRALETGVEEFDAMFSTNVRGSFFVAQAVARRMVATGRQGRIVNTASVAGMVVMPQLTAYGMTKAAVIHMTRCLAVEWARFGIAVNAICPGYVETELNADFLASEAGQKVVSGLPRRRAATVADLEAVLLMLVDSEAARCISGAAIPVDDAYSLM</sequence>
<dbReference type="PROSITE" id="PS00061">
    <property type="entry name" value="ADH_SHORT"/>
    <property type="match status" value="1"/>
</dbReference>
<protein>
    <submittedName>
        <fullName evidence="5">NADP-dependent 3-hydroxy acid dehydrogenase YdfG</fullName>
    </submittedName>
</protein>
<dbReference type="SUPFAM" id="SSF51735">
    <property type="entry name" value="NAD(P)-binding Rossmann-fold domains"/>
    <property type="match status" value="1"/>
</dbReference>
<dbReference type="InterPro" id="IPR020904">
    <property type="entry name" value="Sc_DH/Rdtase_CS"/>
</dbReference>
<dbReference type="PANTHER" id="PTHR42760:SF133">
    <property type="entry name" value="3-OXOACYL-[ACYL-CARRIER-PROTEIN] REDUCTASE"/>
    <property type="match status" value="1"/>
</dbReference>
<reference evidence="5 6" key="1">
    <citation type="submission" date="2019-06" db="EMBL/GenBank/DDBJ databases">
        <title>Genomic Encyclopedia of Type Strains, Phase IV (KMG-V): Genome sequencing to study the core and pangenomes of soil and plant-associated prokaryotes.</title>
        <authorList>
            <person name="Whitman W."/>
        </authorList>
    </citation>
    <scope>NUCLEOTIDE SEQUENCE [LARGE SCALE GENOMIC DNA]</scope>
    <source>
        <strain evidence="5 6">BR 11140</strain>
    </source>
</reference>
<keyword evidence="2" id="KW-0560">Oxidoreductase</keyword>
<organism evidence="5 6">
    <name type="scientific">Nitrospirillum amazonense</name>
    <dbReference type="NCBI Taxonomy" id="28077"/>
    <lineage>
        <taxon>Bacteria</taxon>
        <taxon>Pseudomonadati</taxon>
        <taxon>Pseudomonadota</taxon>
        <taxon>Alphaproteobacteria</taxon>
        <taxon>Rhodospirillales</taxon>
        <taxon>Azospirillaceae</taxon>
        <taxon>Nitrospirillum</taxon>
    </lineage>
</organism>
<dbReference type="FunFam" id="3.40.50.720:FF:000084">
    <property type="entry name" value="Short-chain dehydrogenase reductase"/>
    <property type="match status" value="1"/>
</dbReference>
<evidence type="ECO:0000259" key="4">
    <source>
        <dbReference type="SMART" id="SM00822"/>
    </source>
</evidence>
<dbReference type="GO" id="GO:0048038">
    <property type="term" value="F:quinone binding"/>
    <property type="evidence" value="ECO:0007669"/>
    <property type="project" value="TreeGrafter"/>
</dbReference>
<dbReference type="InterPro" id="IPR036291">
    <property type="entry name" value="NAD(P)-bd_dom_sf"/>
</dbReference>
<dbReference type="AlphaFoldDB" id="A0A560HJZ3"/>
<dbReference type="GO" id="GO:0006633">
    <property type="term" value="P:fatty acid biosynthetic process"/>
    <property type="evidence" value="ECO:0007669"/>
    <property type="project" value="TreeGrafter"/>
</dbReference>
<dbReference type="CDD" id="cd05233">
    <property type="entry name" value="SDR_c"/>
    <property type="match status" value="1"/>
</dbReference>
<dbReference type="Proteomes" id="UP000318050">
    <property type="component" value="Unassembled WGS sequence"/>
</dbReference>
<gene>
    <name evidence="5" type="ORF">FBZ92_14313</name>
</gene>
<dbReference type="Pfam" id="PF00106">
    <property type="entry name" value="adh_short"/>
    <property type="match status" value="1"/>
</dbReference>